<feature type="transmembrane region" description="Helical" evidence="6">
    <location>
        <begin position="310"/>
        <end position="332"/>
    </location>
</feature>
<evidence type="ECO:0000256" key="2">
    <source>
        <dbReference type="ARBA" id="ARBA00009700"/>
    </source>
</evidence>
<name>A0A085NRW5_9BILA</name>
<dbReference type="PANTHER" id="PTHR21433:SF0">
    <property type="entry name" value="TRANSMEMBRANE PROTEIN 120 HOMOLOG"/>
    <property type="match status" value="1"/>
</dbReference>
<feature type="transmembrane region" description="Helical" evidence="6">
    <location>
        <begin position="276"/>
        <end position="298"/>
    </location>
</feature>
<keyword evidence="4 6" id="KW-1133">Transmembrane helix</keyword>
<accession>A0A085NRW5</accession>
<feature type="transmembrane region" description="Helical" evidence="6">
    <location>
        <begin position="156"/>
        <end position="174"/>
    </location>
</feature>
<evidence type="ECO:0000256" key="6">
    <source>
        <dbReference type="SAM" id="Phobius"/>
    </source>
</evidence>
<feature type="transmembrane region" description="Helical" evidence="6">
    <location>
        <begin position="186"/>
        <end position="203"/>
    </location>
</feature>
<proteinExistence type="inferred from homology"/>
<reference evidence="7" key="1">
    <citation type="journal article" date="2014" name="Nat. Genet.">
        <title>Genome and transcriptome of the porcine whipworm Trichuris suis.</title>
        <authorList>
            <person name="Jex A.R."/>
            <person name="Nejsum P."/>
            <person name="Schwarz E.M."/>
            <person name="Hu L."/>
            <person name="Young N.D."/>
            <person name="Hall R.S."/>
            <person name="Korhonen P.K."/>
            <person name="Liao S."/>
            <person name="Thamsborg S."/>
            <person name="Xia J."/>
            <person name="Xu P."/>
            <person name="Wang S."/>
            <person name="Scheerlinck J.P."/>
            <person name="Hofmann A."/>
            <person name="Sternberg P.W."/>
            <person name="Wang J."/>
            <person name="Gasser R.B."/>
        </authorList>
    </citation>
    <scope>NUCLEOTIDE SEQUENCE [LARGE SCALE GENOMIC DNA]</scope>
    <source>
        <strain evidence="7">DCEP-RM93F</strain>
    </source>
</reference>
<evidence type="ECO:0000256" key="5">
    <source>
        <dbReference type="ARBA" id="ARBA00023136"/>
    </source>
</evidence>
<comment type="similarity">
    <text evidence="2">Belongs to the TMEM120 family.</text>
</comment>
<dbReference type="EMBL" id="KL367478">
    <property type="protein sequence ID" value="KFD72211.1"/>
    <property type="molecule type" value="Genomic_DNA"/>
</dbReference>
<evidence type="ECO:0000256" key="1">
    <source>
        <dbReference type="ARBA" id="ARBA00004141"/>
    </source>
</evidence>
<dbReference type="Proteomes" id="UP000030758">
    <property type="component" value="Unassembled WGS sequence"/>
</dbReference>
<organism evidence="7">
    <name type="scientific">Trichuris suis</name>
    <name type="common">pig whipworm</name>
    <dbReference type="NCBI Taxonomy" id="68888"/>
    <lineage>
        <taxon>Eukaryota</taxon>
        <taxon>Metazoa</taxon>
        <taxon>Ecdysozoa</taxon>
        <taxon>Nematoda</taxon>
        <taxon>Enoplea</taxon>
        <taxon>Dorylaimia</taxon>
        <taxon>Trichinellida</taxon>
        <taxon>Trichuridae</taxon>
        <taxon>Trichuris</taxon>
    </lineage>
</organism>
<dbReference type="PANTHER" id="PTHR21433">
    <property type="entry name" value="TRANSMEMBRANE PROTEIN INDUCED BY TUMOR NECROSIS FACTOR ALPHA"/>
    <property type="match status" value="1"/>
</dbReference>
<evidence type="ECO:0000313" key="7">
    <source>
        <dbReference type="EMBL" id="KFD72211.1"/>
    </source>
</evidence>
<sequence length="651" mass="75391">MDLKLDPASTREAVERFCQRFQSFQVEYDDYIERLSQVTKYQAAGRKMVAHQRHELQELVETVKAAPLPEDIRKEKLDILEDMSIRLAEMAHHFPRENNGIYLDIILGQINVSILNKLQRFRYKDDYEKFKLRVTIILFIFAPFVCYFHQRVLDAAYNFFLVWYYCTLTIRESILRCNGSRIKGWWLFHHYASAVLSGILLTWPDGECYQKSRLQLLLLSCYTSFVQVLQCNYQRGCLYRLRALGRRYSMDITVVLSVYLKFSEGFHSWMFRGLTFLLPFLILAYAYQLYIAYTLYLISKEVWCPEWQVTALALIFFGVAVGNTLTTAQVCLQKIQRKEENKRLQKKNVQNNWKCHIDSTKNGNDQRNERVTFCLSKQQPLTETMSAGVYDFTNVDGEVLPILNSYAEMVKHPVKALALLRDKECISFLLVQLNGQDEKVVGLALRVLYTLSTSLGHHKRELAETFGYRNSLELVMKRFYNNETYVNFCKHLLDIAPKSTAGRKHHSKLVNVYFYEPVDASIKENLAADFASMKGVVSVAFNMSGSVCYLRVTKEVTKTALVDVLINNDVHSADLGLFRDGKEERIAVGRKEVEVHDLPDYLPDDYVPSPEKQDDGQQVLATKEQLHMPQSGTSGFRSLWKGVSSFLDTYF</sequence>
<feature type="transmembrane region" description="Helical" evidence="6">
    <location>
        <begin position="130"/>
        <end position="150"/>
    </location>
</feature>
<dbReference type="AlphaFoldDB" id="A0A085NRW5"/>
<dbReference type="Pfam" id="PF07851">
    <property type="entry name" value="TMEM120A-B"/>
    <property type="match status" value="1"/>
</dbReference>
<dbReference type="GO" id="GO:0016020">
    <property type="term" value="C:membrane"/>
    <property type="evidence" value="ECO:0007669"/>
    <property type="project" value="UniProtKB-SubCell"/>
</dbReference>
<gene>
    <name evidence="7" type="ORF">M514_15484</name>
</gene>
<protein>
    <submittedName>
        <fullName evidence="7">Uncharacterized protein</fullName>
    </submittedName>
</protein>
<comment type="subcellular location">
    <subcellularLocation>
        <location evidence="1">Membrane</location>
        <topology evidence="1">Multi-pass membrane protein</topology>
    </subcellularLocation>
</comment>
<keyword evidence="5 6" id="KW-0472">Membrane</keyword>
<dbReference type="InterPro" id="IPR012926">
    <property type="entry name" value="TMEM120A/B"/>
</dbReference>
<evidence type="ECO:0000256" key="4">
    <source>
        <dbReference type="ARBA" id="ARBA00022989"/>
    </source>
</evidence>
<keyword evidence="3 6" id="KW-0812">Transmembrane</keyword>
<evidence type="ECO:0000256" key="3">
    <source>
        <dbReference type="ARBA" id="ARBA00022692"/>
    </source>
</evidence>